<keyword evidence="3" id="KW-1185">Reference proteome</keyword>
<keyword evidence="1" id="KW-1133">Transmembrane helix</keyword>
<evidence type="ECO:0000313" key="3">
    <source>
        <dbReference type="Proteomes" id="UP000828390"/>
    </source>
</evidence>
<feature type="transmembrane region" description="Helical" evidence="1">
    <location>
        <begin position="102"/>
        <end position="128"/>
    </location>
</feature>
<accession>A0A9D4JXH2</accession>
<evidence type="ECO:0000256" key="1">
    <source>
        <dbReference type="SAM" id="Phobius"/>
    </source>
</evidence>
<organism evidence="2 3">
    <name type="scientific">Dreissena polymorpha</name>
    <name type="common">Zebra mussel</name>
    <name type="synonym">Mytilus polymorpha</name>
    <dbReference type="NCBI Taxonomy" id="45954"/>
    <lineage>
        <taxon>Eukaryota</taxon>
        <taxon>Metazoa</taxon>
        <taxon>Spiralia</taxon>
        <taxon>Lophotrochozoa</taxon>
        <taxon>Mollusca</taxon>
        <taxon>Bivalvia</taxon>
        <taxon>Autobranchia</taxon>
        <taxon>Heteroconchia</taxon>
        <taxon>Euheterodonta</taxon>
        <taxon>Imparidentia</taxon>
        <taxon>Neoheterodontei</taxon>
        <taxon>Myida</taxon>
        <taxon>Dreissenoidea</taxon>
        <taxon>Dreissenidae</taxon>
        <taxon>Dreissena</taxon>
    </lineage>
</organism>
<gene>
    <name evidence="2" type="ORF">DPMN_130323</name>
</gene>
<dbReference type="EMBL" id="JAIWYP010000005">
    <property type="protein sequence ID" value="KAH3828365.1"/>
    <property type="molecule type" value="Genomic_DNA"/>
</dbReference>
<protein>
    <submittedName>
        <fullName evidence="2">Uncharacterized protein</fullName>
    </submittedName>
</protein>
<sequence>MKSNEPELSTANFELYQARNCIKPRTVLSPEQTMPGIRLRYPSCIKPGTAASSTAKFMLHDMEYQKYAGDYDHVDNDHYNSDDQGGTTTTTKTIIMTTTVPLLLRLPLVMMIINVMIMSMMVMTTAMMTK</sequence>
<comment type="caution">
    <text evidence="2">The sequence shown here is derived from an EMBL/GenBank/DDBJ whole genome shotgun (WGS) entry which is preliminary data.</text>
</comment>
<keyword evidence="1" id="KW-0472">Membrane</keyword>
<evidence type="ECO:0000313" key="2">
    <source>
        <dbReference type="EMBL" id="KAH3828365.1"/>
    </source>
</evidence>
<name>A0A9D4JXH2_DREPO</name>
<proteinExistence type="predicted"/>
<reference evidence="2" key="2">
    <citation type="submission" date="2020-11" db="EMBL/GenBank/DDBJ databases">
        <authorList>
            <person name="McCartney M.A."/>
            <person name="Auch B."/>
            <person name="Kono T."/>
            <person name="Mallez S."/>
            <person name="Becker A."/>
            <person name="Gohl D.M."/>
            <person name="Silverstein K.A.T."/>
            <person name="Koren S."/>
            <person name="Bechman K.B."/>
            <person name="Herman A."/>
            <person name="Abrahante J.E."/>
            <person name="Garbe J."/>
        </authorList>
    </citation>
    <scope>NUCLEOTIDE SEQUENCE</scope>
    <source>
        <strain evidence="2">Duluth1</strain>
        <tissue evidence="2">Whole animal</tissue>
    </source>
</reference>
<reference evidence="2" key="1">
    <citation type="journal article" date="2019" name="bioRxiv">
        <title>The Genome of the Zebra Mussel, Dreissena polymorpha: A Resource for Invasive Species Research.</title>
        <authorList>
            <person name="McCartney M.A."/>
            <person name="Auch B."/>
            <person name="Kono T."/>
            <person name="Mallez S."/>
            <person name="Zhang Y."/>
            <person name="Obille A."/>
            <person name="Becker A."/>
            <person name="Abrahante J.E."/>
            <person name="Garbe J."/>
            <person name="Badalamenti J.P."/>
            <person name="Herman A."/>
            <person name="Mangelson H."/>
            <person name="Liachko I."/>
            <person name="Sullivan S."/>
            <person name="Sone E.D."/>
            <person name="Koren S."/>
            <person name="Silverstein K.A.T."/>
            <person name="Beckman K.B."/>
            <person name="Gohl D.M."/>
        </authorList>
    </citation>
    <scope>NUCLEOTIDE SEQUENCE</scope>
    <source>
        <strain evidence="2">Duluth1</strain>
        <tissue evidence="2">Whole animal</tissue>
    </source>
</reference>
<dbReference type="AlphaFoldDB" id="A0A9D4JXH2"/>
<keyword evidence="1" id="KW-0812">Transmembrane</keyword>
<dbReference type="Proteomes" id="UP000828390">
    <property type="component" value="Unassembled WGS sequence"/>
</dbReference>